<keyword evidence="1" id="KW-0812">Transmembrane</keyword>
<keyword evidence="1" id="KW-1133">Transmembrane helix</keyword>
<keyword evidence="1" id="KW-0472">Membrane</keyword>
<dbReference type="OrthoDB" id="4332110at2"/>
<dbReference type="AlphaFoldDB" id="A0A5J6FDU7"/>
<reference evidence="2 3" key="1">
    <citation type="submission" date="2017-09" db="EMBL/GenBank/DDBJ databases">
        <authorList>
            <person name="Lee N."/>
            <person name="Cho B.-K."/>
        </authorList>
    </citation>
    <scope>NUCLEOTIDE SEQUENCE [LARGE SCALE GENOMIC DNA]</scope>
    <source>
        <strain evidence="2 3">ATCC 12769</strain>
    </source>
</reference>
<protein>
    <submittedName>
        <fullName evidence="2">Uncharacterized protein</fullName>
    </submittedName>
</protein>
<evidence type="ECO:0000313" key="2">
    <source>
        <dbReference type="EMBL" id="QEU74789.1"/>
    </source>
</evidence>
<dbReference type="RefSeq" id="WP_150490090.1">
    <property type="nucleotide sequence ID" value="NZ_BMUV01000002.1"/>
</dbReference>
<dbReference type="EMBL" id="CP023702">
    <property type="protein sequence ID" value="QEU74789.1"/>
    <property type="molecule type" value="Genomic_DNA"/>
</dbReference>
<accession>A0A5J6FDU7</accession>
<sequence>MTLDNKAGATRSKNRSLMIGAAVSAGVCALLAAFLLLVPMRGALEDERAFRAAVACGPGDGGRECLRTVRVRVEETAKKKGKKTPSFWVYVTEPDGTATRTRLEGAVEDVPGIREGGTIQVTYWRDQIRYVDTGAERRWTTADPRGDYRLYCAWGLAVGFYGLVFLWFCFWQAKLSSRSRLAYPWHAGVPALGALFLTAVAAVAPWFTDSPGQALGVIGLSAPVVAAVCAVIGLVMARRQRGDDTLRLERAVPGKELSFQGMVLGEVSYAGRGGFLVAGPGLLASTPDPTGVAYRREAPRTLTPVRVRPPYRTDPEGRPDYDGKALVLECEDDGVPVLVVTPRKTMKWVLGALPPIGPGGGTPRP</sequence>
<organism evidence="2 3">
    <name type="scientific">Streptomyces nitrosporeus</name>
    <dbReference type="NCBI Taxonomy" id="28894"/>
    <lineage>
        <taxon>Bacteria</taxon>
        <taxon>Bacillati</taxon>
        <taxon>Actinomycetota</taxon>
        <taxon>Actinomycetes</taxon>
        <taxon>Kitasatosporales</taxon>
        <taxon>Streptomycetaceae</taxon>
        <taxon>Streptomyces</taxon>
    </lineage>
</organism>
<name>A0A5J6FDU7_9ACTN</name>
<dbReference type="KEGG" id="snk:CP967_24885"/>
<evidence type="ECO:0000313" key="3">
    <source>
        <dbReference type="Proteomes" id="UP000326178"/>
    </source>
</evidence>
<feature type="transmembrane region" description="Helical" evidence="1">
    <location>
        <begin position="183"/>
        <end position="208"/>
    </location>
</feature>
<keyword evidence="3" id="KW-1185">Reference proteome</keyword>
<gene>
    <name evidence="2" type="ORF">CP967_24885</name>
</gene>
<proteinExistence type="predicted"/>
<feature type="transmembrane region" description="Helical" evidence="1">
    <location>
        <begin position="214"/>
        <end position="237"/>
    </location>
</feature>
<dbReference type="Proteomes" id="UP000326178">
    <property type="component" value="Chromosome"/>
</dbReference>
<evidence type="ECO:0000256" key="1">
    <source>
        <dbReference type="SAM" id="Phobius"/>
    </source>
</evidence>
<feature type="transmembrane region" description="Helical" evidence="1">
    <location>
        <begin position="148"/>
        <end position="171"/>
    </location>
</feature>
<feature type="transmembrane region" description="Helical" evidence="1">
    <location>
        <begin position="16"/>
        <end position="38"/>
    </location>
</feature>